<proteinExistence type="predicted"/>
<dbReference type="Proteomes" id="UP001596297">
    <property type="component" value="Unassembled WGS sequence"/>
</dbReference>
<protein>
    <submittedName>
        <fullName evidence="1">GDYXXLXY domain-containing protein</fullName>
    </submittedName>
</protein>
<accession>A0ABW1YCP3</accession>
<evidence type="ECO:0000313" key="1">
    <source>
        <dbReference type="EMBL" id="MFC6592096.1"/>
    </source>
</evidence>
<dbReference type="EMBL" id="JBHSWD010000001">
    <property type="protein sequence ID" value="MFC6592096.1"/>
    <property type="molecule type" value="Genomic_DNA"/>
</dbReference>
<name>A0ABW1YCP3_9DEIO</name>
<comment type="caution">
    <text evidence="1">The sequence shown here is derived from an EMBL/GenBank/DDBJ whole genome shotgun (WGS) entry which is preliminary data.</text>
</comment>
<dbReference type="RefSeq" id="WP_380083110.1">
    <property type="nucleotide sequence ID" value="NZ_JBHSWD010000001.1"/>
</dbReference>
<evidence type="ECO:0000313" key="2">
    <source>
        <dbReference type="Proteomes" id="UP001596297"/>
    </source>
</evidence>
<sequence length="180" mass="19383">MTRRPPGTWSACAKALSAAAGLQLLLALGLVTPALLSNLNAQEILLQTQPVDPRDPLRGHYLTLNYSVNTVKTDLNLSSGQTVYLPLQEAGGGTWQAGGPLGTVPPDSGLFLRGKVLYSSGRSAQVNYGIERFYLEETAALEQERLNWDGNAQPLKAYIAVAPDGRARVVGLRRGAWEVR</sequence>
<organism evidence="1 2">
    <name type="scientific">Deinococcus lacus</name>
    <dbReference type="NCBI Taxonomy" id="392561"/>
    <lineage>
        <taxon>Bacteria</taxon>
        <taxon>Thermotogati</taxon>
        <taxon>Deinococcota</taxon>
        <taxon>Deinococci</taxon>
        <taxon>Deinococcales</taxon>
        <taxon>Deinococcaceae</taxon>
        <taxon>Deinococcus</taxon>
    </lineage>
</organism>
<keyword evidence="2" id="KW-1185">Reference proteome</keyword>
<gene>
    <name evidence="1" type="ORF">ACFP81_08835</name>
</gene>
<dbReference type="Pfam" id="PF14345">
    <property type="entry name" value="GDYXXLXY"/>
    <property type="match status" value="1"/>
</dbReference>
<dbReference type="InterPro" id="IPR025833">
    <property type="entry name" value="GDYXXLXY"/>
</dbReference>
<reference evidence="2" key="1">
    <citation type="journal article" date="2019" name="Int. J. Syst. Evol. Microbiol.">
        <title>The Global Catalogue of Microorganisms (GCM) 10K type strain sequencing project: providing services to taxonomists for standard genome sequencing and annotation.</title>
        <authorList>
            <consortium name="The Broad Institute Genomics Platform"/>
            <consortium name="The Broad Institute Genome Sequencing Center for Infectious Disease"/>
            <person name="Wu L."/>
            <person name="Ma J."/>
        </authorList>
    </citation>
    <scope>NUCLEOTIDE SEQUENCE [LARGE SCALE GENOMIC DNA]</scope>
    <source>
        <strain evidence="2">CGMCC 1.15772</strain>
    </source>
</reference>